<dbReference type="Proteomes" id="UP000694501">
    <property type="component" value="Unassembled WGS sequence"/>
</dbReference>
<reference evidence="2" key="1">
    <citation type="submission" date="2021-06" db="EMBL/GenBank/DDBJ databases">
        <title>Sequencing of actinobacteria type strains.</title>
        <authorList>
            <person name="Nguyen G.-S."/>
            <person name="Wentzel A."/>
        </authorList>
    </citation>
    <scope>NUCLEOTIDE SEQUENCE</scope>
    <source>
        <strain evidence="2">P38-E01</strain>
    </source>
</reference>
<dbReference type="AlphaFoldDB" id="A0A949JGZ9"/>
<evidence type="ECO:0000313" key="3">
    <source>
        <dbReference type="Proteomes" id="UP000694501"/>
    </source>
</evidence>
<comment type="caution">
    <text evidence="2">The sequence shown here is derived from an EMBL/GenBank/DDBJ whole genome shotgun (WGS) entry which is preliminary data.</text>
</comment>
<dbReference type="GO" id="GO:0097367">
    <property type="term" value="F:carbohydrate derivative binding"/>
    <property type="evidence" value="ECO:0007669"/>
    <property type="project" value="InterPro"/>
</dbReference>
<dbReference type="GO" id="GO:1901135">
    <property type="term" value="P:carbohydrate derivative metabolic process"/>
    <property type="evidence" value="ECO:0007669"/>
    <property type="project" value="InterPro"/>
</dbReference>
<dbReference type="InterPro" id="IPR001347">
    <property type="entry name" value="SIS_dom"/>
</dbReference>
<evidence type="ECO:0000259" key="1">
    <source>
        <dbReference type="Pfam" id="PF13580"/>
    </source>
</evidence>
<sequence length="60" mass="6090">MPPPRRDTIAAENRVFAYGAGHSALAAQDVVSRGGGLAVITLLAAPGAASRVITARPPPR</sequence>
<dbReference type="Pfam" id="PF13580">
    <property type="entry name" value="SIS_2"/>
    <property type="match status" value="1"/>
</dbReference>
<evidence type="ECO:0000313" key="2">
    <source>
        <dbReference type="EMBL" id="MBU7598394.1"/>
    </source>
</evidence>
<proteinExistence type="predicted"/>
<gene>
    <name evidence="2" type="ORF">JGS22_012405</name>
</gene>
<name>A0A949JGZ9_9ACTN</name>
<keyword evidence="3" id="KW-1185">Reference proteome</keyword>
<organism evidence="2 3">
    <name type="scientific">Streptomyces tardus</name>
    <dbReference type="NCBI Taxonomy" id="2780544"/>
    <lineage>
        <taxon>Bacteria</taxon>
        <taxon>Bacillati</taxon>
        <taxon>Actinomycetota</taxon>
        <taxon>Actinomycetes</taxon>
        <taxon>Kitasatosporales</taxon>
        <taxon>Streptomycetaceae</taxon>
        <taxon>Streptomyces</taxon>
    </lineage>
</organism>
<dbReference type="EMBL" id="JAELVF020000001">
    <property type="protein sequence ID" value="MBU7598394.1"/>
    <property type="molecule type" value="Genomic_DNA"/>
</dbReference>
<feature type="domain" description="SIS" evidence="1">
    <location>
        <begin position="7"/>
        <end position="48"/>
    </location>
</feature>
<protein>
    <submittedName>
        <fullName evidence="2">SIS domain-containing protein</fullName>
    </submittedName>
</protein>
<accession>A0A949JGZ9</accession>